<dbReference type="InterPro" id="IPR029045">
    <property type="entry name" value="ClpP/crotonase-like_dom_sf"/>
</dbReference>
<dbReference type="GO" id="GO:0006508">
    <property type="term" value="P:proteolysis"/>
    <property type="evidence" value="ECO:0007669"/>
    <property type="project" value="UniProtKB-KW"/>
</dbReference>
<evidence type="ECO:0000259" key="6">
    <source>
        <dbReference type="PROSITE" id="PS50106"/>
    </source>
</evidence>
<dbReference type="CDD" id="cd06782">
    <property type="entry name" value="cpPDZ_CPP-like"/>
    <property type="match status" value="1"/>
</dbReference>
<dbReference type="Gene3D" id="3.90.226.10">
    <property type="entry name" value="2-enoyl-CoA Hydratase, Chain A, domain 1"/>
    <property type="match status" value="1"/>
</dbReference>
<evidence type="ECO:0000256" key="2">
    <source>
        <dbReference type="ARBA" id="ARBA00022670"/>
    </source>
</evidence>
<sequence length="627" mass="71258">MIKRFFASGLTGLVLLSALWLFGFDKVFVGNETNHEHNLQKYIQTQRWILNNYVDEVEANVLFKDSMRGMVSNIGDSTFSIAGTPIDTTFADLRVNDIRESAVRFERAYTFINQNFPDLDMNEMTEHALRGMFTSLDPYTDYIDPQQSDRVRENFAGRFQGIGVQFDIIADSITVISAISGGPSDVLGIRSGDRIVSIDDENAVGFSQEDVLSSLRGPKGSVVRVGIVRPGSRNIMNFNITRDDIPLFTVDTSYKLDERTGYIKINRFAQTTFDEFMEAMEGLKALGMERLVIDLRNNPGGFLDQAVRITSEFFPRNTKLVSTRSRHARFSQEYRTRTNGRFQEIPLMVLINEGSASGSEILAGAIQDNDRGLIVGRRTFGKGLVQQQYELVDQSFIRVTISRYYTPSGRLIQKPFNQGREEYALEIHTRDRDASTDVANFISNLPDSLVYQTLAGRTVFGGGGIVPDHIIQADTTRSYVLGFMRQNNVGFEFVRGFLDEGYDDFRSEWGDDFDRFRADFSWSADQMDNFWDRMFEAGLVLSDTTETTFSKDDKLFINPDLVEADRWIPPAATKAELARQIWGQAEYFPVFNDLFDTTLHQAMDLWFEVEQLKALVRNLSQESPQDG</sequence>
<dbReference type="GO" id="GO:0008236">
    <property type="term" value="F:serine-type peptidase activity"/>
    <property type="evidence" value="ECO:0007669"/>
    <property type="project" value="UniProtKB-KW"/>
</dbReference>
<dbReference type="Gene3D" id="2.30.42.10">
    <property type="match status" value="1"/>
</dbReference>
<dbReference type="PROSITE" id="PS50106">
    <property type="entry name" value="PDZ"/>
    <property type="match status" value="1"/>
</dbReference>
<evidence type="ECO:0000256" key="1">
    <source>
        <dbReference type="ARBA" id="ARBA00009179"/>
    </source>
</evidence>
<proteinExistence type="inferred from homology"/>
<evidence type="ECO:0000256" key="3">
    <source>
        <dbReference type="ARBA" id="ARBA00022801"/>
    </source>
</evidence>
<dbReference type="GO" id="GO:0004175">
    <property type="term" value="F:endopeptidase activity"/>
    <property type="evidence" value="ECO:0007669"/>
    <property type="project" value="TreeGrafter"/>
</dbReference>
<accession>A0A345UM12</accession>
<dbReference type="GO" id="GO:0007165">
    <property type="term" value="P:signal transduction"/>
    <property type="evidence" value="ECO:0007669"/>
    <property type="project" value="TreeGrafter"/>
</dbReference>
<comment type="similarity">
    <text evidence="1 5">Belongs to the peptidase S41A family.</text>
</comment>
<gene>
    <name evidence="7" type="ORF">CYPRO_2268</name>
</gene>
<dbReference type="EMBL" id="CP027806">
    <property type="protein sequence ID" value="AXJ01514.1"/>
    <property type="molecule type" value="Genomic_DNA"/>
</dbReference>
<dbReference type="SUPFAM" id="SSF52096">
    <property type="entry name" value="ClpP/crotonase"/>
    <property type="match status" value="1"/>
</dbReference>
<keyword evidence="8" id="KW-1185">Reference proteome</keyword>
<dbReference type="KEGG" id="cprv:CYPRO_2268"/>
<dbReference type="AlphaFoldDB" id="A0A345UM12"/>
<evidence type="ECO:0000313" key="8">
    <source>
        <dbReference type="Proteomes" id="UP000254808"/>
    </source>
</evidence>
<dbReference type="SMART" id="SM00245">
    <property type="entry name" value="TSPc"/>
    <property type="match status" value="1"/>
</dbReference>
<dbReference type="PANTHER" id="PTHR32060:SF30">
    <property type="entry name" value="CARBOXY-TERMINAL PROCESSING PROTEASE CTPA"/>
    <property type="match status" value="1"/>
</dbReference>
<dbReference type="InterPro" id="IPR036034">
    <property type="entry name" value="PDZ_sf"/>
</dbReference>
<dbReference type="GO" id="GO:0030288">
    <property type="term" value="C:outer membrane-bounded periplasmic space"/>
    <property type="evidence" value="ECO:0007669"/>
    <property type="project" value="TreeGrafter"/>
</dbReference>
<dbReference type="Proteomes" id="UP000254808">
    <property type="component" value="Chromosome"/>
</dbReference>
<dbReference type="RefSeq" id="WP_114984690.1">
    <property type="nucleotide sequence ID" value="NZ_CP027806.1"/>
</dbReference>
<dbReference type="SMART" id="SM00228">
    <property type="entry name" value="PDZ"/>
    <property type="match status" value="1"/>
</dbReference>
<dbReference type="Pfam" id="PF17820">
    <property type="entry name" value="PDZ_6"/>
    <property type="match status" value="1"/>
</dbReference>
<keyword evidence="4 5" id="KW-0720">Serine protease</keyword>
<dbReference type="InterPro" id="IPR041489">
    <property type="entry name" value="PDZ_6"/>
</dbReference>
<evidence type="ECO:0000313" key="7">
    <source>
        <dbReference type="EMBL" id="AXJ01514.1"/>
    </source>
</evidence>
<reference evidence="7 8" key="1">
    <citation type="submission" date="2018-03" db="EMBL/GenBank/DDBJ databases">
        <title>Phenotypic and genomic properties of Cyclonatronum proteinivorum gen. nov., sp. nov., a haloalkaliphilic bacteroidete from soda lakes possessing Na+-translocating rhodopsin.</title>
        <authorList>
            <person name="Toshchakov S.V."/>
            <person name="Korzhenkov A."/>
            <person name="Samarov N.I."/>
            <person name="Kublanov I.V."/>
            <person name="Muntyan M.S."/>
            <person name="Sorokin D.Y."/>
        </authorList>
    </citation>
    <scope>NUCLEOTIDE SEQUENCE [LARGE SCALE GENOMIC DNA]</scope>
    <source>
        <strain evidence="7 8">Omega</strain>
    </source>
</reference>
<dbReference type="Pfam" id="PF03572">
    <property type="entry name" value="Peptidase_S41"/>
    <property type="match status" value="1"/>
</dbReference>
<dbReference type="InterPro" id="IPR001478">
    <property type="entry name" value="PDZ"/>
</dbReference>
<dbReference type="OrthoDB" id="9812068at2"/>
<dbReference type="Gene3D" id="3.30.750.44">
    <property type="match status" value="1"/>
</dbReference>
<dbReference type="NCBIfam" id="TIGR00225">
    <property type="entry name" value="prc"/>
    <property type="match status" value="1"/>
</dbReference>
<dbReference type="SUPFAM" id="SSF50156">
    <property type="entry name" value="PDZ domain-like"/>
    <property type="match status" value="1"/>
</dbReference>
<keyword evidence="2 5" id="KW-0645">Protease</keyword>
<feature type="domain" description="PDZ" evidence="6">
    <location>
        <begin position="148"/>
        <end position="222"/>
    </location>
</feature>
<dbReference type="InterPro" id="IPR005151">
    <property type="entry name" value="Tail-specific_protease"/>
</dbReference>
<dbReference type="InterPro" id="IPR004447">
    <property type="entry name" value="Peptidase_S41A"/>
</dbReference>
<dbReference type="PANTHER" id="PTHR32060">
    <property type="entry name" value="TAIL-SPECIFIC PROTEASE"/>
    <property type="match status" value="1"/>
</dbReference>
<protein>
    <submittedName>
        <fullName evidence="7">Serine peptidase, MEROPS family S41A</fullName>
    </submittedName>
</protein>
<keyword evidence="3 5" id="KW-0378">Hydrolase</keyword>
<evidence type="ECO:0000256" key="4">
    <source>
        <dbReference type="ARBA" id="ARBA00022825"/>
    </source>
</evidence>
<evidence type="ECO:0000256" key="5">
    <source>
        <dbReference type="RuleBase" id="RU004404"/>
    </source>
</evidence>
<name>A0A345UM12_9BACT</name>
<dbReference type="CDD" id="cd07560">
    <property type="entry name" value="Peptidase_S41_CPP"/>
    <property type="match status" value="1"/>
</dbReference>
<organism evidence="7 8">
    <name type="scientific">Cyclonatronum proteinivorum</name>
    <dbReference type="NCBI Taxonomy" id="1457365"/>
    <lineage>
        <taxon>Bacteria</taxon>
        <taxon>Pseudomonadati</taxon>
        <taxon>Balneolota</taxon>
        <taxon>Balneolia</taxon>
        <taxon>Balneolales</taxon>
        <taxon>Cyclonatronaceae</taxon>
        <taxon>Cyclonatronum</taxon>
    </lineage>
</organism>